<dbReference type="InterPro" id="IPR051085">
    <property type="entry name" value="MB_O-acyltransferase"/>
</dbReference>
<feature type="transmembrane region" description="Helical" evidence="7">
    <location>
        <begin position="355"/>
        <end position="377"/>
    </location>
</feature>
<accession>A0A8C5EHR1</accession>
<feature type="transmembrane region" description="Helical" evidence="7">
    <location>
        <begin position="220"/>
        <end position="240"/>
    </location>
</feature>
<keyword evidence="2 7" id="KW-0812">Transmembrane</keyword>
<reference evidence="8" key="1">
    <citation type="submission" date="2020-06" db="EMBL/GenBank/DDBJ databases">
        <authorList>
            <consortium name="Wellcome Sanger Institute Data Sharing"/>
        </authorList>
    </citation>
    <scope>NUCLEOTIDE SEQUENCE [LARGE SCALE GENOMIC DNA]</scope>
</reference>
<dbReference type="InterPro" id="IPR004299">
    <property type="entry name" value="MBOAT_fam"/>
</dbReference>
<keyword evidence="5 7" id="KW-0472">Membrane</keyword>
<comment type="subcellular location">
    <subcellularLocation>
        <location evidence="1">Endoplasmic reticulum membrane</location>
        <topology evidence="1">Multi-pass membrane protein</topology>
    </subcellularLocation>
</comment>
<feature type="transmembrane region" description="Helical" evidence="7">
    <location>
        <begin position="398"/>
        <end position="417"/>
    </location>
</feature>
<reference evidence="8" key="3">
    <citation type="submission" date="2025-09" db="UniProtKB">
        <authorList>
            <consortium name="Ensembl"/>
        </authorList>
    </citation>
    <scope>IDENTIFICATION</scope>
</reference>
<keyword evidence="4 7" id="KW-1133">Transmembrane helix</keyword>
<dbReference type="Ensembl" id="ENSGWIT00000024098.1">
    <property type="protein sequence ID" value="ENSGWIP00000021985.1"/>
    <property type="gene ID" value="ENSGWIG00000011815.1"/>
</dbReference>
<dbReference type="PANTHER" id="PTHR13285:SF21">
    <property type="entry name" value="HEDGEHOG ACYLTRANSFERASE-LIKE, B"/>
    <property type="match status" value="1"/>
</dbReference>
<dbReference type="PANTHER" id="PTHR13285">
    <property type="entry name" value="ACYLTRANSFERASE"/>
    <property type="match status" value="1"/>
</dbReference>
<evidence type="ECO:0000256" key="3">
    <source>
        <dbReference type="ARBA" id="ARBA00022824"/>
    </source>
</evidence>
<gene>
    <name evidence="8" type="primary">hhatlb</name>
</gene>
<evidence type="ECO:0000313" key="9">
    <source>
        <dbReference type="Proteomes" id="UP000694680"/>
    </source>
</evidence>
<feature type="transmembrane region" description="Helical" evidence="7">
    <location>
        <begin position="181"/>
        <end position="199"/>
    </location>
</feature>
<evidence type="ECO:0000256" key="5">
    <source>
        <dbReference type="ARBA" id="ARBA00023136"/>
    </source>
</evidence>
<dbReference type="AlphaFoldDB" id="A0A8C5EHR1"/>
<organism evidence="8 9">
    <name type="scientific">Gouania willdenowi</name>
    <name type="common">Blunt-snouted clingfish</name>
    <name type="synonym">Lepadogaster willdenowi</name>
    <dbReference type="NCBI Taxonomy" id="441366"/>
    <lineage>
        <taxon>Eukaryota</taxon>
        <taxon>Metazoa</taxon>
        <taxon>Chordata</taxon>
        <taxon>Craniata</taxon>
        <taxon>Vertebrata</taxon>
        <taxon>Euteleostomi</taxon>
        <taxon>Actinopterygii</taxon>
        <taxon>Neopterygii</taxon>
        <taxon>Teleostei</taxon>
        <taxon>Neoteleostei</taxon>
        <taxon>Acanthomorphata</taxon>
        <taxon>Ovalentaria</taxon>
        <taxon>Blenniimorphae</taxon>
        <taxon>Blenniiformes</taxon>
        <taxon>Gobiesocoidei</taxon>
        <taxon>Gobiesocidae</taxon>
        <taxon>Gobiesocinae</taxon>
        <taxon>Gouania</taxon>
    </lineage>
</organism>
<dbReference type="GO" id="GO:0005789">
    <property type="term" value="C:endoplasmic reticulum membrane"/>
    <property type="evidence" value="ECO:0007669"/>
    <property type="project" value="UniProtKB-SubCell"/>
</dbReference>
<evidence type="ECO:0000313" key="8">
    <source>
        <dbReference type="Ensembl" id="ENSGWIP00000021985.1"/>
    </source>
</evidence>
<keyword evidence="9" id="KW-1185">Reference proteome</keyword>
<evidence type="ECO:0000256" key="7">
    <source>
        <dbReference type="SAM" id="Phobius"/>
    </source>
</evidence>
<evidence type="ECO:0000256" key="1">
    <source>
        <dbReference type="ARBA" id="ARBA00004477"/>
    </source>
</evidence>
<evidence type="ECO:0000256" key="6">
    <source>
        <dbReference type="ARBA" id="ARBA00038268"/>
    </source>
</evidence>
<name>A0A8C5EHR1_GOUWI</name>
<feature type="transmembrane region" description="Helical" evidence="7">
    <location>
        <begin position="45"/>
        <end position="63"/>
    </location>
</feature>
<protein>
    <submittedName>
        <fullName evidence="8">Protein-cysteine N-palmitoyltransferase HHAT-like protein</fullName>
    </submittedName>
</protein>
<proteinExistence type="inferred from homology"/>
<keyword evidence="3" id="KW-0256">Endoplasmic reticulum</keyword>
<reference evidence="8" key="2">
    <citation type="submission" date="2025-08" db="UniProtKB">
        <authorList>
            <consortium name="Ensembl"/>
        </authorList>
    </citation>
    <scope>IDENTIFICATION</scope>
</reference>
<evidence type="ECO:0000256" key="2">
    <source>
        <dbReference type="ARBA" id="ARBA00022692"/>
    </source>
</evidence>
<feature type="transmembrane region" description="Helical" evidence="7">
    <location>
        <begin position="260"/>
        <end position="282"/>
    </location>
</feature>
<feature type="transmembrane region" description="Helical" evidence="7">
    <location>
        <begin position="69"/>
        <end position="99"/>
    </location>
</feature>
<feature type="transmembrane region" description="Helical" evidence="7">
    <location>
        <begin position="143"/>
        <end position="161"/>
    </location>
</feature>
<evidence type="ECO:0000256" key="4">
    <source>
        <dbReference type="ARBA" id="ARBA00022989"/>
    </source>
</evidence>
<feature type="transmembrane region" description="Helical" evidence="7">
    <location>
        <begin position="429"/>
        <end position="449"/>
    </location>
</feature>
<comment type="similarity">
    <text evidence="6">Belongs to the membrane-bound acyltransferase family. HHAT subfamily.</text>
</comment>
<sequence length="477" mass="55427">MSLTSNVNRKTFQSNVKPGWYYFGRKMDTGDHEWMMWFSTFKEHILFALSGHVLFAKICSMLAPQYRSLVYLVYGLLAVWTSMGWTYVTLILSHCILLYSISLVKIRWLCFVTGLSTLATFKCEPFVSWQAGFVEGDFELRHVLFYGGCGFTIMRCMSFALENCERKDGNYNILELLKYNFYLPFFYFGPIMTFDKFYVQANKSDLSRKEREMWNINLQAAMYVGIILMVDVLFHFMYILTIPNDMKLLKRVSDWALVGLAYFNLVYDWVKAAVMFGVINTVSKLDHLDPPKPPKCITLLYVFAETHFDRGINDWLCKYVYDYLGKKHDDVVKELVATLCTFGVTAVWLGPCQVVFFWAFFNCLGLNLEMWMAKFFSLEPFSSFEVEMPEAMSRRVRAVFNTFNFWCIVLANVLALNSLDFAKLVAKRLFLKGFPITTFITMFVTYCLVQVIKEQERKQALIHDPDPLPPTPAPNAS</sequence>
<dbReference type="Pfam" id="PF03062">
    <property type="entry name" value="MBOAT"/>
    <property type="match status" value="1"/>
</dbReference>
<dbReference type="GO" id="GO:0016746">
    <property type="term" value="F:acyltransferase activity"/>
    <property type="evidence" value="ECO:0007669"/>
    <property type="project" value="TreeGrafter"/>
</dbReference>
<dbReference type="Proteomes" id="UP000694680">
    <property type="component" value="Chromosome 20"/>
</dbReference>